<evidence type="ECO:0000313" key="6">
    <source>
        <dbReference type="Proteomes" id="UP000695022"/>
    </source>
</evidence>
<reference evidence="7" key="1">
    <citation type="submission" date="2025-08" db="UniProtKB">
        <authorList>
            <consortium name="RefSeq"/>
        </authorList>
    </citation>
    <scope>IDENTIFICATION</scope>
</reference>
<evidence type="ECO:0000256" key="3">
    <source>
        <dbReference type="ARBA" id="ARBA00029509"/>
    </source>
</evidence>
<organism evidence="6 7">
    <name type="scientific">Priapulus caudatus</name>
    <name type="common">Priapulid worm</name>
    <dbReference type="NCBI Taxonomy" id="37621"/>
    <lineage>
        <taxon>Eukaryota</taxon>
        <taxon>Metazoa</taxon>
        <taxon>Ecdysozoa</taxon>
        <taxon>Scalidophora</taxon>
        <taxon>Priapulida</taxon>
        <taxon>Priapulimorpha</taxon>
        <taxon>Priapulimorphida</taxon>
        <taxon>Priapulidae</taxon>
        <taxon>Priapulus</taxon>
    </lineage>
</organism>
<evidence type="ECO:0000256" key="5">
    <source>
        <dbReference type="SAM" id="MobiDB-lite"/>
    </source>
</evidence>
<evidence type="ECO:0000256" key="1">
    <source>
        <dbReference type="ARBA" id="ARBA00006443"/>
    </source>
</evidence>
<protein>
    <recommendedName>
        <fullName evidence="3 4">Nonsense-mediated mRNA decay factor SMG8</fullName>
    </recommendedName>
</protein>
<dbReference type="GeneID" id="106813572"/>
<comment type="similarity">
    <text evidence="1 4">Belongs to the SMG8 family.</text>
</comment>
<keyword evidence="6" id="KW-1185">Reference proteome</keyword>
<dbReference type="PANTHER" id="PTHR13091">
    <property type="entry name" value="AMPLIFIED IN BREAST CANCER 2-RELATED"/>
    <property type="match status" value="1"/>
</dbReference>
<dbReference type="PANTHER" id="PTHR13091:SF0">
    <property type="entry name" value="NONSENSE-MEDIATED MRNA DECAY FACTOR SMG8"/>
    <property type="match status" value="1"/>
</dbReference>
<feature type="compositionally biased region" description="Low complexity" evidence="5">
    <location>
        <begin position="565"/>
        <end position="575"/>
    </location>
</feature>
<accession>A0ABM1EM46</accession>
<dbReference type="Pfam" id="PF10220">
    <property type="entry name" value="Smg8_Smg9"/>
    <property type="match status" value="1"/>
</dbReference>
<gene>
    <name evidence="7" type="primary">LOC106813572</name>
</gene>
<name>A0ABM1EM46_PRICU</name>
<evidence type="ECO:0000256" key="4">
    <source>
        <dbReference type="RuleBase" id="RU367133"/>
    </source>
</evidence>
<proteinExistence type="inferred from homology"/>
<dbReference type="RefSeq" id="XP_014673267.1">
    <property type="nucleotide sequence ID" value="XM_014817781.1"/>
</dbReference>
<dbReference type="InterPro" id="IPR019354">
    <property type="entry name" value="SMG8-like"/>
</dbReference>
<keyword evidence="2 4" id="KW-0866">Nonsense-mediated mRNA decay</keyword>
<evidence type="ECO:0000256" key="2">
    <source>
        <dbReference type="ARBA" id="ARBA00023161"/>
    </source>
</evidence>
<feature type="compositionally biased region" description="Acidic residues" evidence="5">
    <location>
        <begin position="599"/>
        <end position="615"/>
    </location>
</feature>
<feature type="compositionally biased region" description="Polar residues" evidence="5">
    <location>
        <begin position="587"/>
        <end position="598"/>
    </location>
</feature>
<comment type="function">
    <text evidence="4">Involved in nonsense-mediated decay (NMD) of mRNAs containing premature stop codons.</text>
</comment>
<sequence length="883" mass="99785">MAAPTSKSKIFSKIFTFPFDYLDKKVLSNKSEPVCIVAVVGASRLSWCHRKSLHLNSLLHMPIFKNDLAENNTDINSNPNKKDEDVEIECYNDEQNRVIYLHLTSLHDTNMLAQACSRSDESIDHDDPHGWCHEMEFKYARALLFLFHISHVLLFVRPTCTFNMSIVRLFRTLDTIRQKVLPSLSDVLQATPGVCKDWVNAGRLCSPRVLFLFENCNERIIADARKELSVRSKYRSTKMAMYKKLQHSLEDQIYRILRKSRVITNISANSLFAVPVNQEYVCVDVGGAKMALDQETNLLRYLDGRCSPSGTPILNPANSEPPQSLKSFLMPHISLALSHGFDDNVTRHPTPVHFELPTCQTWFDVANRLYKFFLEEQTEPRTRAHFNSFRSMLEVEQRFSENRCAKVLPIATGTYQEGLPSHYVKSVHETKLAQARRVFQHHARGPATSRFARQLSEECEKYWKAGRQLCEEISLTGQHCINELHRLPEEAAGDADRSLPLMHHSSNVKGLNACNCGRTQANRDDPFNVKAANYDFYQTVESSCCAELQHYDFPVFRASTAHATAATVAKAPPTRKASKGDSRDHTQGSMSLGPSLSQTEDEDEEDVEEEVEDECSPLTEKPKPLEAVDEVVVEQVSTTEYLEGMLHSESPSGLLPRFPHWSLVCLGAANLYNPATGLDQHGFLHGSNYLLPWELQLKVPECKERWPAVGESSIRKDKQKLKKVTKDVEPPSSTAYLGIEYECPRGHRFFCSGPDKMLKIPANSSVRDNANKLLSLDMPLYFPCPCRSSKAFMGQLMRLYIVMPRAPIKVTLNPRVQPAPPPCPVFLPGTAGPISLDSNTFWVMRLPYVYMGESGPYYAPSDPQPITSCRLLKGTFTVEENDD</sequence>
<feature type="region of interest" description="Disordered" evidence="5">
    <location>
        <begin position="565"/>
        <end position="627"/>
    </location>
</feature>
<dbReference type="Proteomes" id="UP000695022">
    <property type="component" value="Unplaced"/>
</dbReference>
<evidence type="ECO:0000313" key="7">
    <source>
        <dbReference type="RefSeq" id="XP_014673267.1"/>
    </source>
</evidence>